<dbReference type="GO" id="GO:0005829">
    <property type="term" value="C:cytosol"/>
    <property type="evidence" value="ECO:0007669"/>
    <property type="project" value="TreeGrafter"/>
</dbReference>
<feature type="transmembrane region" description="Helical" evidence="4">
    <location>
        <begin position="20"/>
        <end position="42"/>
    </location>
</feature>
<keyword evidence="4" id="KW-0472">Membrane</keyword>
<dbReference type="PANTHER" id="PTHR15067">
    <property type="entry name" value="E3 UBIQUITIN-PROTEIN LIGASE RNF8"/>
    <property type="match status" value="1"/>
</dbReference>
<accession>A0AAN8LWJ4</accession>
<dbReference type="GO" id="GO:0000151">
    <property type="term" value="C:ubiquitin ligase complex"/>
    <property type="evidence" value="ECO:0007669"/>
    <property type="project" value="TreeGrafter"/>
</dbReference>
<dbReference type="GO" id="GO:0030968">
    <property type="term" value="P:endoplasmic reticulum unfolded protein response"/>
    <property type="evidence" value="ECO:0007669"/>
    <property type="project" value="TreeGrafter"/>
</dbReference>
<keyword evidence="1" id="KW-0479">Metal-binding</keyword>
<proteinExistence type="predicted"/>
<reference evidence="5 6" key="1">
    <citation type="submission" date="2021-04" db="EMBL/GenBank/DDBJ databases">
        <authorList>
            <person name="De Guttry C."/>
            <person name="Zahm M."/>
            <person name="Klopp C."/>
            <person name="Cabau C."/>
            <person name="Louis A."/>
            <person name="Berthelot C."/>
            <person name="Parey E."/>
            <person name="Roest Crollius H."/>
            <person name="Montfort J."/>
            <person name="Robinson-Rechavi M."/>
            <person name="Bucao C."/>
            <person name="Bouchez O."/>
            <person name="Gislard M."/>
            <person name="Lluch J."/>
            <person name="Milhes M."/>
            <person name="Lampietro C."/>
            <person name="Lopez Roques C."/>
            <person name="Donnadieu C."/>
            <person name="Braasch I."/>
            <person name="Desvignes T."/>
            <person name="Postlethwait J."/>
            <person name="Bobe J."/>
            <person name="Wedekind C."/>
            <person name="Guiguen Y."/>
        </authorList>
    </citation>
    <scope>NUCLEOTIDE SEQUENCE [LARGE SCALE GENOMIC DNA]</scope>
    <source>
        <strain evidence="5">Cs_M1</strain>
        <tissue evidence="5">Blood</tissue>
    </source>
</reference>
<gene>
    <name evidence="5" type="ORF">J4Q44_G00090270</name>
</gene>
<dbReference type="GO" id="GO:0061630">
    <property type="term" value="F:ubiquitin protein ligase activity"/>
    <property type="evidence" value="ECO:0007669"/>
    <property type="project" value="TreeGrafter"/>
</dbReference>
<keyword evidence="4" id="KW-1133">Transmembrane helix</keyword>
<evidence type="ECO:0000256" key="2">
    <source>
        <dbReference type="ARBA" id="ARBA00022771"/>
    </source>
</evidence>
<dbReference type="PANTHER" id="PTHR15067:SF5">
    <property type="entry name" value="E3 UBIQUITIN-PROTEIN LIGASE AMFR"/>
    <property type="match status" value="1"/>
</dbReference>
<evidence type="ECO:0000256" key="4">
    <source>
        <dbReference type="SAM" id="Phobius"/>
    </source>
</evidence>
<organism evidence="5 6">
    <name type="scientific">Coregonus suidteri</name>
    <dbReference type="NCBI Taxonomy" id="861788"/>
    <lineage>
        <taxon>Eukaryota</taxon>
        <taxon>Metazoa</taxon>
        <taxon>Chordata</taxon>
        <taxon>Craniata</taxon>
        <taxon>Vertebrata</taxon>
        <taxon>Euteleostomi</taxon>
        <taxon>Actinopterygii</taxon>
        <taxon>Neopterygii</taxon>
        <taxon>Teleostei</taxon>
        <taxon>Protacanthopterygii</taxon>
        <taxon>Salmoniformes</taxon>
        <taxon>Salmonidae</taxon>
        <taxon>Coregoninae</taxon>
        <taxon>Coregonus</taxon>
    </lineage>
</organism>
<evidence type="ECO:0000313" key="5">
    <source>
        <dbReference type="EMBL" id="KAK6319920.1"/>
    </source>
</evidence>
<dbReference type="Gene3D" id="3.30.40.10">
    <property type="entry name" value="Zinc/RING finger domain, C3HC4 (zinc finger)"/>
    <property type="match status" value="1"/>
</dbReference>
<evidence type="ECO:0000313" key="6">
    <source>
        <dbReference type="Proteomes" id="UP001356427"/>
    </source>
</evidence>
<dbReference type="Proteomes" id="UP001356427">
    <property type="component" value="Unassembled WGS sequence"/>
</dbReference>
<keyword evidence="6" id="KW-1185">Reference proteome</keyword>
<keyword evidence="2" id="KW-0863">Zinc-finger</keyword>
<name>A0AAN8LWJ4_9TELE</name>
<dbReference type="EMBL" id="JAGTTL010000007">
    <property type="protein sequence ID" value="KAK6319920.1"/>
    <property type="molecule type" value="Genomic_DNA"/>
</dbReference>
<dbReference type="GO" id="GO:0070936">
    <property type="term" value="P:protein K48-linked ubiquitination"/>
    <property type="evidence" value="ECO:0007669"/>
    <property type="project" value="TreeGrafter"/>
</dbReference>
<keyword evidence="3" id="KW-0862">Zinc</keyword>
<dbReference type="SUPFAM" id="SSF57850">
    <property type="entry name" value="RING/U-box"/>
    <property type="match status" value="1"/>
</dbReference>
<dbReference type="GO" id="GO:0005783">
    <property type="term" value="C:endoplasmic reticulum"/>
    <property type="evidence" value="ECO:0007669"/>
    <property type="project" value="TreeGrafter"/>
</dbReference>
<dbReference type="AlphaFoldDB" id="A0AAN8LWJ4"/>
<dbReference type="InterPro" id="IPR013083">
    <property type="entry name" value="Znf_RING/FYVE/PHD"/>
</dbReference>
<dbReference type="GO" id="GO:0006511">
    <property type="term" value="P:ubiquitin-dependent protein catabolic process"/>
    <property type="evidence" value="ECO:0007669"/>
    <property type="project" value="TreeGrafter"/>
</dbReference>
<comment type="caution">
    <text evidence="5">The sequence shown here is derived from an EMBL/GenBank/DDBJ whole genome shotgun (WGS) entry which is preliminary data.</text>
</comment>
<protein>
    <submittedName>
        <fullName evidence="5">Uncharacterized protein</fullName>
    </submittedName>
</protein>
<evidence type="ECO:0000256" key="1">
    <source>
        <dbReference type="ARBA" id="ARBA00022723"/>
    </source>
</evidence>
<evidence type="ECO:0000256" key="3">
    <source>
        <dbReference type="ARBA" id="ARBA00022833"/>
    </source>
</evidence>
<keyword evidence="4" id="KW-0812">Transmembrane</keyword>
<sequence length="157" mass="18053">MVQFCKYRFEYLSFSPTTPLGSHLRVLALLVSMLLTCCGLLGHPYGMHTIAFMASECILVSVRTGHVIIRFSIHLWDLNHEGTWESKGSYVSCTDFLRYLFDEVRRHKNYLCVIHNMEARFAVATSDELVANNDDCAICWDSMTTERKLPCGHLFHK</sequence>
<dbReference type="GO" id="GO:0008270">
    <property type="term" value="F:zinc ion binding"/>
    <property type="evidence" value="ECO:0007669"/>
    <property type="project" value="UniProtKB-KW"/>
</dbReference>